<sequence length="17" mass="1758">MAGLLHGDLSLPAPPLR</sequence>
<reference evidence="1" key="2">
    <citation type="journal article" date="2015" name="Data Brief">
        <title>Shoot transcriptome of the giant reed, Arundo donax.</title>
        <authorList>
            <person name="Barrero R.A."/>
            <person name="Guerrero F.D."/>
            <person name="Moolhuijzen P."/>
            <person name="Goolsby J.A."/>
            <person name="Tidwell J."/>
            <person name="Bellgard S.E."/>
            <person name="Bellgard M.I."/>
        </authorList>
    </citation>
    <scope>NUCLEOTIDE SEQUENCE</scope>
    <source>
        <tissue evidence="1">Shoot tissue taken approximately 20 cm above the soil surface</tissue>
    </source>
</reference>
<organism evidence="1">
    <name type="scientific">Arundo donax</name>
    <name type="common">Giant reed</name>
    <name type="synonym">Donax arundinaceus</name>
    <dbReference type="NCBI Taxonomy" id="35708"/>
    <lineage>
        <taxon>Eukaryota</taxon>
        <taxon>Viridiplantae</taxon>
        <taxon>Streptophyta</taxon>
        <taxon>Embryophyta</taxon>
        <taxon>Tracheophyta</taxon>
        <taxon>Spermatophyta</taxon>
        <taxon>Magnoliopsida</taxon>
        <taxon>Liliopsida</taxon>
        <taxon>Poales</taxon>
        <taxon>Poaceae</taxon>
        <taxon>PACMAD clade</taxon>
        <taxon>Arundinoideae</taxon>
        <taxon>Arundineae</taxon>
        <taxon>Arundo</taxon>
    </lineage>
</organism>
<name>A0A0A8Z6P9_ARUDO</name>
<protein>
    <submittedName>
        <fullName evidence="1">Uncharacterized protein</fullName>
    </submittedName>
</protein>
<proteinExistence type="predicted"/>
<accession>A0A0A8Z6P9</accession>
<dbReference type="AlphaFoldDB" id="A0A0A8Z6P9"/>
<dbReference type="EMBL" id="GBRH01262836">
    <property type="protein sequence ID" value="JAD35059.1"/>
    <property type="molecule type" value="Transcribed_RNA"/>
</dbReference>
<reference evidence="1" key="1">
    <citation type="submission" date="2014-09" db="EMBL/GenBank/DDBJ databases">
        <authorList>
            <person name="Magalhaes I.L.F."/>
            <person name="Oliveira U."/>
            <person name="Santos F.R."/>
            <person name="Vidigal T.H.D.A."/>
            <person name="Brescovit A.D."/>
            <person name="Santos A.J."/>
        </authorList>
    </citation>
    <scope>NUCLEOTIDE SEQUENCE</scope>
    <source>
        <tissue evidence="1">Shoot tissue taken approximately 20 cm above the soil surface</tissue>
    </source>
</reference>
<evidence type="ECO:0000313" key="1">
    <source>
        <dbReference type="EMBL" id="JAD35059.1"/>
    </source>
</evidence>